<feature type="region of interest" description="Disordered" evidence="1">
    <location>
        <begin position="611"/>
        <end position="646"/>
    </location>
</feature>
<reference evidence="2" key="1">
    <citation type="submission" date="2021-10" db="EMBL/GenBank/DDBJ databases">
        <title>De novo Genome Assembly of Clathrus columnatus (Basidiomycota, Fungi) Using Illumina and Nanopore Sequence Data.</title>
        <authorList>
            <person name="Ogiso-Tanaka E."/>
            <person name="Itagaki H."/>
            <person name="Hosoya T."/>
            <person name="Hosaka K."/>
        </authorList>
    </citation>
    <scope>NUCLEOTIDE SEQUENCE</scope>
    <source>
        <strain evidence="2">MO-923</strain>
    </source>
</reference>
<sequence>MSSNGVKQFKEAHKQVRQAMKHAVATRSEIETGPKANDLSSDVKDQHQVFENAIRDTSYYLAKMKRHYNSLALINRLPVELLVYIIRLTTPSKNTTSRNYVPYTWVCRHWRFTLIRTASLWTSINLDLAKPINPFVHKILRRSRRANLDLSLKVSFSISISELDKFLDERTKRIHTLSLQCEHINPYLLGRCLERKPFPSLRRVVWSQLGPKTAIDALLALIASERLETLECNVPGNYSRDEINRLIPTLSRMQKISFNMRNASRTAAKRLQSILHSLHNSTNLHTLHLKMPTYDGSVLPLELMILPELQCLSTNIPSLFAAIRAPKLSNLDVVTPSSLTSDNPILDEFNFSSIKYLHIIDGGYHPQSILGLEEPIHPKSIFSMKSQSCINDLEFIREIEKIFENEKDTFSKTWPGNCFHLRLTHMDTEIFDETFKAVLPSILPRLKGLVELSIASDHILFVLPSILPRLKGLVELSIASDHILFNTEFGGIKQFLSHLPSLEVLIVPFGGELLDFVHLLHDPSLCPRLNHISYSAYYPYFFQPEELNEFSEEIGKLVTECVQLRRQTYKDALKFIVFGNCAPLPHFWLQELERLGTQIVTAKDIEDIGRALLPRREDSEPDSDSDSDAESESGSESSVYSTSEEE</sequence>
<keyword evidence="3" id="KW-1185">Reference proteome</keyword>
<evidence type="ECO:0000256" key="1">
    <source>
        <dbReference type="SAM" id="MobiDB-lite"/>
    </source>
</evidence>
<comment type="caution">
    <text evidence="2">The sequence shown here is derived from an EMBL/GenBank/DDBJ whole genome shotgun (WGS) entry which is preliminary data.</text>
</comment>
<feature type="compositionally biased region" description="Low complexity" evidence="1">
    <location>
        <begin position="634"/>
        <end position="646"/>
    </location>
</feature>
<dbReference type="AlphaFoldDB" id="A0AAV5ATH5"/>
<evidence type="ECO:0008006" key="4">
    <source>
        <dbReference type="Google" id="ProtNLM"/>
    </source>
</evidence>
<organism evidence="2 3">
    <name type="scientific">Clathrus columnatus</name>
    <dbReference type="NCBI Taxonomy" id="1419009"/>
    <lineage>
        <taxon>Eukaryota</taxon>
        <taxon>Fungi</taxon>
        <taxon>Dikarya</taxon>
        <taxon>Basidiomycota</taxon>
        <taxon>Agaricomycotina</taxon>
        <taxon>Agaricomycetes</taxon>
        <taxon>Phallomycetidae</taxon>
        <taxon>Phallales</taxon>
        <taxon>Clathraceae</taxon>
        <taxon>Clathrus</taxon>
    </lineage>
</organism>
<dbReference type="Gene3D" id="3.80.10.10">
    <property type="entry name" value="Ribonuclease Inhibitor"/>
    <property type="match status" value="1"/>
</dbReference>
<evidence type="ECO:0000313" key="3">
    <source>
        <dbReference type="Proteomes" id="UP001050691"/>
    </source>
</evidence>
<feature type="compositionally biased region" description="Acidic residues" evidence="1">
    <location>
        <begin position="619"/>
        <end position="633"/>
    </location>
</feature>
<gene>
    <name evidence="2" type="ORF">Clacol_010338</name>
</gene>
<dbReference type="InterPro" id="IPR032675">
    <property type="entry name" value="LRR_dom_sf"/>
</dbReference>
<evidence type="ECO:0000313" key="2">
    <source>
        <dbReference type="EMBL" id="GJJ16059.1"/>
    </source>
</evidence>
<protein>
    <recommendedName>
        <fullName evidence="4">F-box domain-containing protein</fullName>
    </recommendedName>
</protein>
<name>A0AAV5ATH5_9AGAM</name>
<dbReference type="Proteomes" id="UP001050691">
    <property type="component" value="Unassembled WGS sequence"/>
</dbReference>
<feature type="region of interest" description="Disordered" evidence="1">
    <location>
        <begin position="23"/>
        <end position="43"/>
    </location>
</feature>
<dbReference type="EMBL" id="BPWL01000012">
    <property type="protein sequence ID" value="GJJ16059.1"/>
    <property type="molecule type" value="Genomic_DNA"/>
</dbReference>
<proteinExistence type="predicted"/>
<accession>A0AAV5ATH5</accession>
<dbReference type="SUPFAM" id="SSF52047">
    <property type="entry name" value="RNI-like"/>
    <property type="match status" value="1"/>
</dbReference>